<accession>A0A917CVP9</accession>
<evidence type="ECO:0000313" key="3">
    <source>
        <dbReference type="Proteomes" id="UP000654257"/>
    </source>
</evidence>
<name>A0A917CVP9_9NOCA</name>
<evidence type="ECO:0000313" key="2">
    <source>
        <dbReference type="EMBL" id="GGF99376.1"/>
    </source>
</evidence>
<comment type="caution">
    <text evidence="2">The sequence shown here is derived from an EMBL/GenBank/DDBJ whole genome shotgun (WGS) entry which is preliminary data.</text>
</comment>
<dbReference type="Pfam" id="PF25863">
    <property type="entry name" value="PglZ_C"/>
    <property type="match status" value="1"/>
</dbReference>
<dbReference type="AlphaFoldDB" id="A0A917CVP9"/>
<proteinExistence type="predicted"/>
<gene>
    <name evidence="2" type="ORF">GCM10007304_11550</name>
</gene>
<organism evidence="2 3">
    <name type="scientific">Rhodococcoides trifolii</name>
    <dbReference type="NCBI Taxonomy" id="908250"/>
    <lineage>
        <taxon>Bacteria</taxon>
        <taxon>Bacillati</taxon>
        <taxon>Actinomycetota</taxon>
        <taxon>Actinomycetes</taxon>
        <taxon>Mycobacteriales</taxon>
        <taxon>Nocardiaceae</taxon>
        <taxon>Rhodococcoides</taxon>
    </lineage>
</organism>
<sequence>MAKIRSLAPSTQRVGAHATEVDCEFAVVADGSGEPLVHLSTFGSDARASNRKSSQSMQVDRAIAEQLVEMLTDIFDLRSVAVPQAAEQTEGISHQPVISVDVDEPPIDRRVQAVLDTPGFQDRYNTYRPRFAPRSIALVLSALTGAGGRITLNRLGSLLGIRPARARQSAAVLEQVINDDGLAILATADGELVLNVPMLFEHYGVR</sequence>
<reference evidence="2" key="2">
    <citation type="submission" date="2020-09" db="EMBL/GenBank/DDBJ databases">
        <authorList>
            <person name="Sun Q."/>
            <person name="Sedlacek I."/>
        </authorList>
    </citation>
    <scope>NUCLEOTIDE SEQUENCE</scope>
    <source>
        <strain evidence="2">CCM 7905</strain>
    </source>
</reference>
<reference evidence="2" key="1">
    <citation type="journal article" date="2014" name="Int. J. Syst. Evol. Microbiol.">
        <title>Complete genome sequence of Corynebacterium casei LMG S-19264T (=DSM 44701T), isolated from a smear-ripened cheese.</title>
        <authorList>
            <consortium name="US DOE Joint Genome Institute (JGI-PGF)"/>
            <person name="Walter F."/>
            <person name="Albersmeier A."/>
            <person name="Kalinowski J."/>
            <person name="Ruckert C."/>
        </authorList>
    </citation>
    <scope>NUCLEOTIDE SEQUENCE</scope>
    <source>
        <strain evidence="2">CCM 7905</strain>
    </source>
</reference>
<dbReference type="RefSeq" id="WP_188543684.1">
    <property type="nucleotide sequence ID" value="NZ_BMCU01000001.1"/>
</dbReference>
<feature type="domain" description="Alkaline phosphatase-like protein PglZ C-terminal" evidence="1">
    <location>
        <begin position="108"/>
        <end position="201"/>
    </location>
</feature>
<evidence type="ECO:0000259" key="1">
    <source>
        <dbReference type="Pfam" id="PF25863"/>
    </source>
</evidence>
<dbReference type="EMBL" id="BMCU01000001">
    <property type="protein sequence ID" value="GGF99376.1"/>
    <property type="molecule type" value="Genomic_DNA"/>
</dbReference>
<keyword evidence="3" id="KW-1185">Reference proteome</keyword>
<dbReference type="Proteomes" id="UP000654257">
    <property type="component" value="Unassembled WGS sequence"/>
</dbReference>
<protein>
    <recommendedName>
        <fullName evidence="1">Alkaline phosphatase-like protein PglZ C-terminal domain-containing protein</fullName>
    </recommendedName>
</protein>
<dbReference type="InterPro" id="IPR058882">
    <property type="entry name" value="PglZ_C"/>
</dbReference>